<keyword evidence="1 4" id="KW-0732">Signal</keyword>
<feature type="chain" id="PRO_5046216593" evidence="4">
    <location>
        <begin position="27"/>
        <end position="456"/>
    </location>
</feature>
<dbReference type="InterPro" id="IPR048287">
    <property type="entry name" value="TSPN-like_N"/>
</dbReference>
<keyword evidence="2" id="KW-0677">Repeat</keyword>
<feature type="compositionally biased region" description="Pro residues" evidence="3">
    <location>
        <begin position="406"/>
        <end position="415"/>
    </location>
</feature>
<dbReference type="Gene3D" id="2.60.120.200">
    <property type="match status" value="1"/>
</dbReference>
<evidence type="ECO:0000256" key="4">
    <source>
        <dbReference type="SAM" id="SignalP"/>
    </source>
</evidence>
<evidence type="ECO:0000256" key="2">
    <source>
        <dbReference type="ARBA" id="ARBA00022737"/>
    </source>
</evidence>
<evidence type="ECO:0000256" key="3">
    <source>
        <dbReference type="SAM" id="MobiDB-lite"/>
    </source>
</evidence>
<accession>A0A8B7J9M9</accession>
<dbReference type="PANTHER" id="PTHR24637">
    <property type="entry name" value="COLLAGEN"/>
    <property type="match status" value="1"/>
</dbReference>
<reference evidence="7" key="1">
    <citation type="submission" date="2025-08" db="UniProtKB">
        <authorList>
            <consortium name="RefSeq"/>
        </authorList>
    </citation>
    <scope>IDENTIFICATION</scope>
    <source>
        <tissue evidence="7">Blood</tissue>
    </source>
</reference>
<feature type="domain" description="Thrombospondin-like N-terminal" evidence="5">
    <location>
        <begin position="51"/>
        <end position="235"/>
    </location>
</feature>
<protein>
    <submittedName>
        <fullName evidence="7">Collagen alpha-1(XIX) chain-like</fullName>
    </submittedName>
</protein>
<proteinExistence type="predicted"/>
<dbReference type="RefSeq" id="XP_013807797.2">
    <property type="nucleotide sequence ID" value="XM_013952343.2"/>
</dbReference>
<dbReference type="GeneID" id="106492492"/>
<dbReference type="GO" id="GO:0007517">
    <property type="term" value="P:muscle organ development"/>
    <property type="evidence" value="ECO:0007669"/>
    <property type="project" value="UniProtKB-KW"/>
</dbReference>
<dbReference type="SMART" id="SM00210">
    <property type="entry name" value="TSPN"/>
    <property type="match status" value="1"/>
</dbReference>
<dbReference type="OrthoDB" id="10256829at2759"/>
<dbReference type="GO" id="GO:0007155">
    <property type="term" value="P:cell adhesion"/>
    <property type="evidence" value="ECO:0007669"/>
    <property type="project" value="UniProtKB-KW"/>
</dbReference>
<evidence type="ECO:0000313" key="6">
    <source>
        <dbReference type="Proteomes" id="UP001652627"/>
    </source>
</evidence>
<dbReference type="InterPro" id="IPR008160">
    <property type="entry name" value="Collagen"/>
</dbReference>
<keyword evidence="6" id="KW-1185">Reference proteome</keyword>
<dbReference type="AlphaFoldDB" id="A0A8B7J9M9"/>
<dbReference type="InterPro" id="IPR013320">
    <property type="entry name" value="ConA-like_dom_sf"/>
</dbReference>
<name>A0A8B7J9M9_9AVES</name>
<dbReference type="SUPFAM" id="SSF49899">
    <property type="entry name" value="Concanavalin A-like lectins/glucanases"/>
    <property type="match status" value="1"/>
</dbReference>
<dbReference type="Pfam" id="PF01391">
    <property type="entry name" value="Collagen"/>
    <property type="match status" value="1"/>
</dbReference>
<feature type="region of interest" description="Disordered" evidence="3">
    <location>
        <begin position="297"/>
        <end position="426"/>
    </location>
</feature>
<dbReference type="Proteomes" id="UP001652627">
    <property type="component" value="Chromosome 3"/>
</dbReference>
<evidence type="ECO:0000259" key="5">
    <source>
        <dbReference type="SMART" id="SM00210"/>
    </source>
</evidence>
<dbReference type="PANTHER" id="PTHR24637:SF428">
    <property type="entry name" value="SCAVENGER RECEPTOR CLASS A MEMBER 3"/>
    <property type="match status" value="1"/>
</dbReference>
<sequence>MKYLGSCIVWLCMAVFLLLPLSASVAVTDQTGAVCPVMRTVVHQLRQANRNDLHVSGFDLAESFSLRQTSCGGEKICFKVGSAPLIRDTKQVFPNGLPEEYSLIATFRVRRNTKKERWYIWQILNQYDTPEISVLIDGAKKVVEYMTKSAQGNILHYAFKSREIYPLFDRQWHKLGISVQLGIISLYLDCNLIERKQTDEKFTTDFQGRTLIASRAADDKPVDIELQRITVYCNPKLATEDTCCEISADLCPRDDKLLATTSSPVTVHASKIYMLPETQQESRDRCFCFPNKGEAGLPGVAGLPGQKGVKGEKGEMGTKGQDGVAGLPGEKGEKGDKGEPGPEGIPGREGLKGDPGNPGVAGPKGEKGDAGPPGPTAISGLPGLEGPQGPPGKEGQRGRRGKPGLPGKPGPPGPPRGNLKDEGPYEACANCLNDGEDYTQHWNEQSAVDQMSLLKN</sequence>
<dbReference type="KEGG" id="aam:106492492"/>
<gene>
    <name evidence="7" type="primary">LOC106492492</name>
</gene>
<evidence type="ECO:0000313" key="7">
    <source>
        <dbReference type="RefSeq" id="XP_013807797.2"/>
    </source>
</evidence>
<organism evidence="6 7">
    <name type="scientific">Apteryx mantelli</name>
    <name type="common">North Island brown kiwi</name>
    <dbReference type="NCBI Taxonomy" id="2696672"/>
    <lineage>
        <taxon>Eukaryota</taxon>
        <taxon>Metazoa</taxon>
        <taxon>Chordata</taxon>
        <taxon>Craniata</taxon>
        <taxon>Vertebrata</taxon>
        <taxon>Euteleostomi</taxon>
        <taxon>Archelosauria</taxon>
        <taxon>Archosauria</taxon>
        <taxon>Dinosauria</taxon>
        <taxon>Saurischia</taxon>
        <taxon>Theropoda</taxon>
        <taxon>Coelurosauria</taxon>
        <taxon>Aves</taxon>
        <taxon>Palaeognathae</taxon>
        <taxon>Apterygiformes</taxon>
        <taxon>Apterygidae</taxon>
        <taxon>Apteryx</taxon>
    </lineage>
</organism>
<feature type="compositionally biased region" description="Basic and acidic residues" evidence="3">
    <location>
        <begin position="330"/>
        <end position="340"/>
    </location>
</feature>
<dbReference type="GO" id="GO:0005581">
    <property type="term" value="C:collagen trimer"/>
    <property type="evidence" value="ECO:0007669"/>
    <property type="project" value="UniProtKB-KW"/>
</dbReference>
<evidence type="ECO:0000256" key="1">
    <source>
        <dbReference type="ARBA" id="ARBA00022729"/>
    </source>
</evidence>
<dbReference type="GO" id="GO:0030154">
    <property type="term" value="P:cell differentiation"/>
    <property type="evidence" value="ECO:0007669"/>
    <property type="project" value="UniProtKB-KW"/>
</dbReference>
<feature type="compositionally biased region" description="Low complexity" evidence="3">
    <location>
        <begin position="380"/>
        <end position="393"/>
    </location>
</feature>
<feature type="signal peptide" evidence="4">
    <location>
        <begin position="1"/>
        <end position="26"/>
    </location>
</feature>